<dbReference type="AlphaFoldDB" id="A0A5C8UMR7"/>
<dbReference type="Pfam" id="PF18936">
    <property type="entry name" value="DUF5684"/>
    <property type="match status" value="1"/>
</dbReference>
<protein>
    <recommendedName>
        <fullName evidence="4">Signal peptidase I</fullName>
    </recommendedName>
</protein>
<keyword evidence="1" id="KW-0812">Transmembrane</keyword>
<proteinExistence type="predicted"/>
<dbReference type="Proteomes" id="UP000321379">
    <property type="component" value="Unassembled WGS sequence"/>
</dbReference>
<evidence type="ECO:0000313" key="2">
    <source>
        <dbReference type="EMBL" id="TXN28537.1"/>
    </source>
</evidence>
<name>A0A5C8UMR7_9MICO</name>
<accession>A0A5C8UMR7</accession>
<reference evidence="2 3" key="1">
    <citation type="submission" date="2019-08" db="EMBL/GenBank/DDBJ databases">
        <title>Bacterial whole genome sequence for Glaciihabitans sp. CHu50b-6-2.</title>
        <authorList>
            <person name="Jin L."/>
        </authorList>
    </citation>
    <scope>NUCLEOTIDE SEQUENCE [LARGE SCALE GENOMIC DNA]</scope>
    <source>
        <strain evidence="2 3">CHu50b-6-2</strain>
    </source>
</reference>
<dbReference type="RefSeq" id="WP_147784890.1">
    <property type="nucleotide sequence ID" value="NZ_VRMG01000013.1"/>
</dbReference>
<keyword evidence="3" id="KW-1185">Reference proteome</keyword>
<feature type="transmembrane region" description="Helical" evidence="1">
    <location>
        <begin position="6"/>
        <end position="35"/>
    </location>
</feature>
<sequence length="151" mass="16324">MNDNGYGAGAAAAAALVLVIIVVYLVVFLGVYALVAWMLSRVFAKAGVLPWKAWVPVFNYWVFFEMGGQLGWLALLSLIPGVNIVAAVFACIAAWHVGSAFQKPGVGWLLLYIFLPVIWIGIIAFDGSRWEPEKMAVRPLYGPNVPSPTAA</sequence>
<evidence type="ECO:0000256" key="1">
    <source>
        <dbReference type="SAM" id="Phobius"/>
    </source>
</evidence>
<dbReference type="EMBL" id="VRMG01000013">
    <property type="protein sequence ID" value="TXN28537.1"/>
    <property type="molecule type" value="Genomic_DNA"/>
</dbReference>
<dbReference type="InterPro" id="IPR043739">
    <property type="entry name" value="DUF5684"/>
</dbReference>
<organism evidence="2 3">
    <name type="scientific">Lacisediminihabitans profunda</name>
    <dbReference type="NCBI Taxonomy" id="2594790"/>
    <lineage>
        <taxon>Bacteria</taxon>
        <taxon>Bacillati</taxon>
        <taxon>Actinomycetota</taxon>
        <taxon>Actinomycetes</taxon>
        <taxon>Micrococcales</taxon>
        <taxon>Microbacteriaceae</taxon>
        <taxon>Lacisediminihabitans</taxon>
    </lineage>
</organism>
<evidence type="ECO:0000313" key="3">
    <source>
        <dbReference type="Proteomes" id="UP000321379"/>
    </source>
</evidence>
<feature type="transmembrane region" description="Helical" evidence="1">
    <location>
        <begin position="70"/>
        <end position="95"/>
    </location>
</feature>
<keyword evidence="1" id="KW-0472">Membrane</keyword>
<comment type="caution">
    <text evidence="2">The sequence shown here is derived from an EMBL/GenBank/DDBJ whole genome shotgun (WGS) entry which is preliminary data.</text>
</comment>
<evidence type="ECO:0008006" key="4">
    <source>
        <dbReference type="Google" id="ProtNLM"/>
    </source>
</evidence>
<keyword evidence="1" id="KW-1133">Transmembrane helix</keyword>
<gene>
    <name evidence="2" type="ORF">FVP33_17015</name>
</gene>
<feature type="transmembrane region" description="Helical" evidence="1">
    <location>
        <begin position="107"/>
        <end position="125"/>
    </location>
</feature>